<feature type="transmembrane region" description="Helical" evidence="4">
    <location>
        <begin position="220"/>
        <end position="241"/>
    </location>
</feature>
<gene>
    <name evidence="6" type="ORF">FNB15_07255</name>
</gene>
<evidence type="ECO:0000256" key="1">
    <source>
        <dbReference type="ARBA" id="ARBA00022692"/>
    </source>
</evidence>
<evidence type="ECO:0000259" key="5">
    <source>
        <dbReference type="PROSITE" id="PS50850"/>
    </source>
</evidence>
<feature type="transmembrane region" description="Helical" evidence="4">
    <location>
        <begin position="344"/>
        <end position="364"/>
    </location>
</feature>
<feature type="transmembrane region" description="Helical" evidence="4">
    <location>
        <begin position="311"/>
        <end position="332"/>
    </location>
</feature>
<organism evidence="6 7">
    <name type="scientific">Ferrovibrio terrae</name>
    <dbReference type="NCBI Taxonomy" id="2594003"/>
    <lineage>
        <taxon>Bacteria</taxon>
        <taxon>Pseudomonadati</taxon>
        <taxon>Pseudomonadota</taxon>
        <taxon>Alphaproteobacteria</taxon>
        <taxon>Rhodospirillales</taxon>
        <taxon>Rhodospirillaceae</taxon>
        <taxon>Ferrovibrio</taxon>
    </lineage>
</organism>
<feature type="transmembrane region" description="Helical" evidence="4">
    <location>
        <begin position="105"/>
        <end position="129"/>
    </location>
</feature>
<dbReference type="InterPro" id="IPR020846">
    <property type="entry name" value="MFS_dom"/>
</dbReference>
<dbReference type="OrthoDB" id="146345at2"/>
<dbReference type="InterPro" id="IPR036259">
    <property type="entry name" value="MFS_trans_sf"/>
</dbReference>
<evidence type="ECO:0000256" key="3">
    <source>
        <dbReference type="ARBA" id="ARBA00023136"/>
    </source>
</evidence>
<evidence type="ECO:0000313" key="6">
    <source>
        <dbReference type="EMBL" id="QDO97084.1"/>
    </source>
</evidence>
<keyword evidence="1 4" id="KW-0812">Transmembrane</keyword>
<dbReference type="AlphaFoldDB" id="A0A516GZX6"/>
<keyword evidence="7" id="KW-1185">Reference proteome</keyword>
<sequence>MAPATAESRVESPYAWLRLVTAIVIGTIGGVGMWSPVLVVPAVQADFGVARAEAALPYTLTMIGFVFGSIIAGRMADKRGIIFPVVLATITMSAGYMLASQAPSFWVFAAICGLMGFMGSAAFFAPLLADTSMWFEKRRGLAISLCAAGNYVAGTIWPPVLEHFISTDGWRATHFYVGVFCLITLLPLSLLLRRRPPAQPAPAATAQSGMARPLGLHPNVLQGAILVMGLGCCVAMSMPQVHIVAYCVDLGYGPARGAEMLSLMLGFGIISRLASGYILDKIGGLKTLLLGSTLQMLALALYLPFDGLMSLYVISAVFGLVQGGIVPSYAFIIRELFPAAQAGLRVSLAISATLAGMALGGWMSGKIYDFTGSYQAALLNGIAFNMMNILIAAWLLYRLKGGRRATPVATTA</sequence>
<keyword evidence="2 4" id="KW-1133">Transmembrane helix</keyword>
<feature type="transmembrane region" description="Helical" evidence="4">
    <location>
        <begin position="15"/>
        <end position="35"/>
    </location>
</feature>
<feature type="transmembrane region" description="Helical" evidence="4">
    <location>
        <begin position="80"/>
        <end position="99"/>
    </location>
</feature>
<dbReference type="PANTHER" id="PTHR11360">
    <property type="entry name" value="MONOCARBOXYLATE TRANSPORTER"/>
    <property type="match status" value="1"/>
</dbReference>
<dbReference type="EMBL" id="CP041636">
    <property type="protein sequence ID" value="QDO97084.1"/>
    <property type="molecule type" value="Genomic_DNA"/>
</dbReference>
<dbReference type="RefSeq" id="WP_144068065.1">
    <property type="nucleotide sequence ID" value="NZ_CP041636.1"/>
</dbReference>
<evidence type="ECO:0000256" key="4">
    <source>
        <dbReference type="SAM" id="Phobius"/>
    </source>
</evidence>
<keyword evidence="3 4" id="KW-0472">Membrane</keyword>
<feature type="transmembrane region" description="Helical" evidence="4">
    <location>
        <begin position="55"/>
        <end position="73"/>
    </location>
</feature>
<proteinExistence type="predicted"/>
<dbReference type="Proteomes" id="UP000317496">
    <property type="component" value="Chromosome"/>
</dbReference>
<name>A0A516GZX6_9PROT</name>
<protein>
    <submittedName>
        <fullName evidence="6">MFS transporter</fullName>
    </submittedName>
</protein>
<evidence type="ECO:0000256" key="2">
    <source>
        <dbReference type="ARBA" id="ARBA00022989"/>
    </source>
</evidence>
<feature type="transmembrane region" description="Helical" evidence="4">
    <location>
        <begin position="287"/>
        <end position="305"/>
    </location>
</feature>
<dbReference type="InterPro" id="IPR050327">
    <property type="entry name" value="Proton-linked_MCT"/>
</dbReference>
<dbReference type="GO" id="GO:0022857">
    <property type="term" value="F:transmembrane transporter activity"/>
    <property type="evidence" value="ECO:0007669"/>
    <property type="project" value="InterPro"/>
</dbReference>
<dbReference type="InterPro" id="IPR011701">
    <property type="entry name" value="MFS"/>
</dbReference>
<dbReference type="Gene3D" id="1.20.1250.20">
    <property type="entry name" value="MFS general substrate transporter like domains"/>
    <property type="match status" value="1"/>
</dbReference>
<feature type="transmembrane region" description="Helical" evidence="4">
    <location>
        <begin position="141"/>
        <end position="161"/>
    </location>
</feature>
<dbReference type="Pfam" id="PF07690">
    <property type="entry name" value="MFS_1"/>
    <property type="match status" value="1"/>
</dbReference>
<dbReference type="PROSITE" id="PS50850">
    <property type="entry name" value="MFS"/>
    <property type="match status" value="1"/>
</dbReference>
<feature type="transmembrane region" description="Helical" evidence="4">
    <location>
        <begin position="261"/>
        <end position="280"/>
    </location>
</feature>
<feature type="transmembrane region" description="Helical" evidence="4">
    <location>
        <begin position="376"/>
        <end position="397"/>
    </location>
</feature>
<feature type="transmembrane region" description="Helical" evidence="4">
    <location>
        <begin position="173"/>
        <end position="192"/>
    </location>
</feature>
<reference evidence="6 7" key="1">
    <citation type="submission" date="2019-07" db="EMBL/GenBank/DDBJ databases">
        <title>Genome sequencing for Ferrovibrio sp. K5.</title>
        <authorList>
            <person name="Park S.-J."/>
        </authorList>
    </citation>
    <scope>NUCLEOTIDE SEQUENCE [LARGE SCALE GENOMIC DNA]</scope>
    <source>
        <strain evidence="6 7">K5</strain>
    </source>
</reference>
<dbReference type="SUPFAM" id="SSF103473">
    <property type="entry name" value="MFS general substrate transporter"/>
    <property type="match status" value="1"/>
</dbReference>
<dbReference type="PANTHER" id="PTHR11360:SF290">
    <property type="entry name" value="MONOCARBOXYLATE MFS PERMEASE"/>
    <property type="match status" value="1"/>
</dbReference>
<feature type="domain" description="Major facilitator superfamily (MFS) profile" evidence="5">
    <location>
        <begin position="18"/>
        <end position="400"/>
    </location>
</feature>
<evidence type="ECO:0000313" key="7">
    <source>
        <dbReference type="Proteomes" id="UP000317496"/>
    </source>
</evidence>
<dbReference type="KEGG" id="fer:FNB15_07255"/>
<accession>A0A516GZX6</accession>